<dbReference type="Pfam" id="PF00188">
    <property type="entry name" value="CAP"/>
    <property type="match status" value="1"/>
</dbReference>
<dbReference type="InterPro" id="IPR035940">
    <property type="entry name" value="CAP_sf"/>
</dbReference>
<organism evidence="3 4">
    <name type="scientific">Dolichospermum planctonicum</name>
    <dbReference type="NCBI Taxonomy" id="136072"/>
    <lineage>
        <taxon>Bacteria</taxon>
        <taxon>Bacillati</taxon>
        <taxon>Cyanobacteriota</taxon>
        <taxon>Cyanophyceae</taxon>
        <taxon>Nostocales</taxon>
        <taxon>Aphanizomenonaceae</taxon>
        <taxon>Dolichospermum</taxon>
    </lineage>
</organism>
<feature type="chain" id="PRO_5019794763" evidence="1">
    <location>
        <begin position="23"/>
        <end position="171"/>
    </location>
</feature>
<keyword evidence="1" id="KW-0732">Signal</keyword>
<evidence type="ECO:0000256" key="1">
    <source>
        <dbReference type="SAM" id="SignalP"/>
    </source>
</evidence>
<feature type="domain" description="SCP" evidence="2">
    <location>
        <begin position="54"/>
        <end position="167"/>
    </location>
</feature>
<accession>A0A480ANZ8</accession>
<dbReference type="SUPFAM" id="SSF55797">
    <property type="entry name" value="PR-1-like"/>
    <property type="match status" value="1"/>
</dbReference>
<dbReference type="CDD" id="cd05379">
    <property type="entry name" value="CAP_bacterial"/>
    <property type="match status" value="1"/>
</dbReference>
<dbReference type="Gene3D" id="3.40.33.10">
    <property type="entry name" value="CAP"/>
    <property type="match status" value="1"/>
</dbReference>
<dbReference type="PANTHER" id="PTHR31157">
    <property type="entry name" value="SCP DOMAIN-CONTAINING PROTEIN"/>
    <property type="match status" value="1"/>
</dbReference>
<name>A0A480ANZ8_9CYAN</name>
<gene>
    <name evidence="3" type="ORF">NIES80_35530</name>
</gene>
<comment type="caution">
    <text evidence="3">The sequence shown here is derived from an EMBL/GenBank/DDBJ whole genome shotgun (WGS) entry which is preliminary data.</text>
</comment>
<dbReference type="OrthoDB" id="68195at2"/>
<dbReference type="EMBL" id="BJCF01000054">
    <property type="protein sequence ID" value="GCL43834.1"/>
    <property type="molecule type" value="Genomic_DNA"/>
</dbReference>
<evidence type="ECO:0000313" key="3">
    <source>
        <dbReference type="EMBL" id="GCL43834.1"/>
    </source>
</evidence>
<dbReference type="RefSeq" id="WP_137909271.1">
    <property type="nucleotide sequence ID" value="NZ_BJCF01000054.1"/>
</dbReference>
<sequence length="171" mass="18237">MLKSFISAAGGAFLVLVSGTMASSEPNFSTGLTPNYQVAQGNVNTAAIEAAVFQKINQYRASQNLPLLNRNSTIDNQARIHSRNMASGKVAFGHDGFSGRVAATGIAYSRVAENVAYNQGHQDAAAQAVQGWLNSSGHLANIKGNYNQTGIGVARNNQGQIYFTQIFLRSR</sequence>
<dbReference type="AlphaFoldDB" id="A0A480ANZ8"/>
<evidence type="ECO:0000313" key="4">
    <source>
        <dbReference type="Proteomes" id="UP000299367"/>
    </source>
</evidence>
<dbReference type="Proteomes" id="UP000299367">
    <property type="component" value="Unassembled WGS sequence"/>
</dbReference>
<evidence type="ECO:0000259" key="2">
    <source>
        <dbReference type="Pfam" id="PF00188"/>
    </source>
</evidence>
<feature type="signal peptide" evidence="1">
    <location>
        <begin position="1"/>
        <end position="22"/>
    </location>
</feature>
<dbReference type="PANTHER" id="PTHR31157:SF1">
    <property type="entry name" value="SCP DOMAIN-CONTAINING PROTEIN"/>
    <property type="match status" value="1"/>
</dbReference>
<dbReference type="InterPro" id="IPR014044">
    <property type="entry name" value="CAP_dom"/>
</dbReference>
<proteinExistence type="predicted"/>
<reference evidence="4" key="1">
    <citation type="submission" date="2019-02" db="EMBL/GenBank/DDBJ databases">
        <title>Draft genome sequence of Dolichospermum planctonicum NIES-80.</title>
        <authorList>
            <person name="Yamaguchi H."/>
            <person name="Suzuki S."/>
            <person name="Kawachi M."/>
        </authorList>
    </citation>
    <scope>NUCLEOTIDE SEQUENCE [LARGE SCALE GENOMIC DNA]</scope>
    <source>
        <strain evidence="4">NIES-80</strain>
    </source>
</reference>
<protein>
    <submittedName>
        <fullName evidence="3">Allergen V5/Tpx-1 family protein</fullName>
    </submittedName>
</protein>